<accession>A0A3B0CHX3</accession>
<comment type="caution">
    <text evidence="1">The sequence shown here is derived from an EMBL/GenBank/DDBJ whole genome shotgun (WGS) entry which is preliminary data.</text>
</comment>
<sequence length="773" mass="84093">MKRGLDDRMTRRKLLTLGAAGAAAVTGAWIGGSDSALGSGGVANSVYGNGSGNGNATGIRRVAEEVVQEYAVGVTAQLAKRAMFADHVAAMKIMDDLEEGGVVVTLGYYERGDGGGGAYSISAAMAGAAEDGGSVHNLQNGLQAKLIVKDNTIDLKQFGGRESIPDNVPYIQKGLNYLDSLNGGYLIIPQGTFHVVAKNRTIILKSNVTVRGVHRDLSILKIHGSTGNWGELFTHPVPNKVLRNIAFKQLTLDCNVDNAVTSSAAWTSHRTFFNGGEGFNYILENLKVIANGVWVFRGDVNNSTFRDCEIVYDFDRFPLGWFDISALWIAGENNHIANNLFYSRNRTTFTPETCIEFQGHNSHCNDNICLGFTNGILVTPSTSYDNNLLVLEPGGRGCKVCNNTIESSNKGIFLWPMNLPEGHFGPVTIAGNSIVINDMQQGHAEPNAGIDVKLQTPTWVQTTPIRNVTIHDNYIEYRTRSVSDSLYSGDAGIKFYINVEATGLDIRHNTIVNCGGNGIALHVDTGSTSWIRQVALTGNVFKNTKLPIWVNRNVSRVLIQGNLFQQYELYTAEPDNMKQTIKTLNNSHTSNADYQIKDNEISCAPGVKPYYPIYDLSDIDNNSGYKLSRGMVLEQNTPGSSMLLEPPPSPGVTTTVAKGQYIRRLDGKLYKTKFNYPSTIGSLKAGDGTTNVTIVRWISSSKLEVSDASNMKPNEALALDWRNLFKSAVFYVQAVTGNVIETYAGQGALRQDGVTPEQVAGSVLGYYTDLVEV</sequence>
<dbReference type="RefSeq" id="WP_120747188.1">
    <property type="nucleotide sequence ID" value="NZ_RBAH01000006.1"/>
</dbReference>
<proteinExistence type="predicted"/>
<dbReference type="OrthoDB" id="9795222at2"/>
<name>A0A3B0CHX3_9BACL</name>
<dbReference type="SMART" id="SM00710">
    <property type="entry name" value="PbH1"/>
    <property type="match status" value="5"/>
</dbReference>
<organism evidence="1 2">
    <name type="scientific">Paenibacillus ginsengarvi</name>
    <dbReference type="NCBI Taxonomy" id="400777"/>
    <lineage>
        <taxon>Bacteria</taxon>
        <taxon>Bacillati</taxon>
        <taxon>Bacillota</taxon>
        <taxon>Bacilli</taxon>
        <taxon>Bacillales</taxon>
        <taxon>Paenibacillaceae</taxon>
        <taxon>Paenibacillus</taxon>
    </lineage>
</organism>
<protein>
    <submittedName>
        <fullName evidence="1">Uncharacterized protein</fullName>
    </submittedName>
</protein>
<dbReference type="PROSITE" id="PS51318">
    <property type="entry name" value="TAT"/>
    <property type="match status" value="1"/>
</dbReference>
<dbReference type="Gene3D" id="2.160.20.10">
    <property type="entry name" value="Single-stranded right-handed beta-helix, Pectin lyase-like"/>
    <property type="match status" value="1"/>
</dbReference>
<dbReference type="Proteomes" id="UP000282311">
    <property type="component" value="Unassembled WGS sequence"/>
</dbReference>
<dbReference type="InterPro" id="IPR006311">
    <property type="entry name" value="TAT_signal"/>
</dbReference>
<gene>
    <name evidence="1" type="ORF">D7M11_10690</name>
</gene>
<dbReference type="EMBL" id="RBAH01000006">
    <property type="protein sequence ID" value="RKN84983.1"/>
    <property type="molecule type" value="Genomic_DNA"/>
</dbReference>
<dbReference type="InterPro" id="IPR012334">
    <property type="entry name" value="Pectin_lyas_fold"/>
</dbReference>
<evidence type="ECO:0000313" key="1">
    <source>
        <dbReference type="EMBL" id="RKN84983.1"/>
    </source>
</evidence>
<dbReference type="SUPFAM" id="SSF51126">
    <property type="entry name" value="Pectin lyase-like"/>
    <property type="match status" value="1"/>
</dbReference>
<reference evidence="1 2" key="1">
    <citation type="journal article" date="2007" name="Int. J. Syst. Evol. Microbiol.">
        <title>Paenibacillus ginsengarvi sp. nov., isolated from soil from ginseng cultivation.</title>
        <authorList>
            <person name="Yoon M.H."/>
            <person name="Ten L.N."/>
            <person name="Im W.T."/>
        </authorList>
    </citation>
    <scope>NUCLEOTIDE SEQUENCE [LARGE SCALE GENOMIC DNA]</scope>
    <source>
        <strain evidence="1 2">KCTC 13059</strain>
    </source>
</reference>
<dbReference type="InterPro" id="IPR006626">
    <property type="entry name" value="PbH1"/>
</dbReference>
<dbReference type="AlphaFoldDB" id="A0A3B0CHX3"/>
<keyword evidence="2" id="KW-1185">Reference proteome</keyword>
<evidence type="ECO:0000313" key="2">
    <source>
        <dbReference type="Proteomes" id="UP000282311"/>
    </source>
</evidence>
<dbReference type="InterPro" id="IPR011050">
    <property type="entry name" value="Pectin_lyase_fold/virulence"/>
</dbReference>